<feature type="transmembrane region" description="Helical" evidence="9">
    <location>
        <begin position="257"/>
        <end position="280"/>
    </location>
</feature>
<feature type="transmembrane region" description="Helical" evidence="9">
    <location>
        <begin position="107"/>
        <end position="129"/>
    </location>
</feature>
<evidence type="ECO:0000313" key="11">
    <source>
        <dbReference type="EMBL" id="KRL20453.1"/>
    </source>
</evidence>
<dbReference type="Proteomes" id="UP000051439">
    <property type="component" value="Unassembled WGS sequence"/>
</dbReference>
<feature type="transmembrane region" description="Helical" evidence="9">
    <location>
        <begin position="416"/>
        <end position="436"/>
    </location>
</feature>
<dbReference type="InterPro" id="IPR005828">
    <property type="entry name" value="MFS_sugar_transport-like"/>
</dbReference>
<feature type="transmembrane region" description="Helical" evidence="9">
    <location>
        <begin position="386"/>
        <end position="404"/>
    </location>
</feature>
<dbReference type="InterPro" id="IPR003663">
    <property type="entry name" value="Sugar/inositol_transpt"/>
</dbReference>
<evidence type="ECO:0000256" key="4">
    <source>
        <dbReference type="ARBA" id="ARBA00022475"/>
    </source>
</evidence>
<dbReference type="GO" id="GO:0005886">
    <property type="term" value="C:plasma membrane"/>
    <property type="evidence" value="ECO:0007669"/>
    <property type="project" value="UniProtKB-SubCell"/>
</dbReference>
<evidence type="ECO:0000313" key="12">
    <source>
        <dbReference type="Proteomes" id="UP000051439"/>
    </source>
</evidence>
<keyword evidence="12" id="KW-1185">Reference proteome</keyword>
<feature type="transmembrane region" description="Helical" evidence="9">
    <location>
        <begin position="12"/>
        <end position="30"/>
    </location>
</feature>
<accession>A0A0R1NS23</accession>
<feature type="transmembrane region" description="Helical" evidence="9">
    <location>
        <begin position="323"/>
        <end position="343"/>
    </location>
</feature>
<dbReference type="PRINTS" id="PR00171">
    <property type="entry name" value="SUGRTRNSPORT"/>
</dbReference>
<evidence type="ECO:0000256" key="7">
    <source>
        <dbReference type="ARBA" id="ARBA00023136"/>
    </source>
</evidence>
<keyword evidence="6 9" id="KW-1133">Transmembrane helix</keyword>
<organism evidence="11 12">
    <name type="scientific">Lentilactobacillus kisonensis DSM 19906 = JCM 15041</name>
    <dbReference type="NCBI Taxonomy" id="1423766"/>
    <lineage>
        <taxon>Bacteria</taxon>
        <taxon>Bacillati</taxon>
        <taxon>Bacillota</taxon>
        <taxon>Bacilli</taxon>
        <taxon>Lactobacillales</taxon>
        <taxon>Lactobacillaceae</taxon>
        <taxon>Lentilactobacillus</taxon>
    </lineage>
</organism>
<comment type="subcellular location">
    <subcellularLocation>
        <location evidence="1">Cell membrane</location>
        <topology evidence="1">Multi-pass membrane protein</topology>
    </subcellularLocation>
</comment>
<comment type="similarity">
    <text evidence="2 8">Belongs to the major facilitator superfamily. Sugar transporter (TC 2.A.1.1) family.</text>
</comment>
<dbReference type="EMBL" id="AZEB01000026">
    <property type="protein sequence ID" value="KRL20453.1"/>
    <property type="molecule type" value="Genomic_DNA"/>
</dbReference>
<feature type="transmembrane region" description="Helical" evidence="9">
    <location>
        <begin position="295"/>
        <end position="316"/>
    </location>
</feature>
<sequence>MAQESNNQTHWGFVTLIALAAGMAGLLYGYDTSCISGAIGFLKDLYHLSPAMEGLITSSIMIGGVVGVAFSGFLSDRFGRRKILMIGAILFFFAALLSAFTRTPGELIAARIIGGLGIGLSSALAVTYISEVAPANIRGTLSSLYQLLTTIGICVTYFVNLTIVNLHSYNWTLFHGWRWMIGIGALPALLFFIALLFAPESPRWLISKEKVEQGFNILVKINGVKGAQDEMTTIATAIRRDRNSTLAKLFQPGLRRALFIGIFLAFCNQSAGMNVIMYYGPTIFKMAGFGGNSEFMATAGVGVVNMLATIIATTLIDKAGRKPLMMTGSILMTIFSLAIAMMFGGNSGMILLLCVFGFVISFAFSMGPIPWIMIPELFPTYLRARASGICTVILWGANFAVGQFTPMMLSAWGGKMTFIFFMIMNIIGFLGVWKFVPETKDKSLEEIESYFMPKAK</sequence>
<dbReference type="PROSITE" id="PS00216">
    <property type="entry name" value="SUGAR_TRANSPORT_1"/>
    <property type="match status" value="1"/>
</dbReference>
<feature type="transmembrane region" description="Helical" evidence="9">
    <location>
        <begin position="83"/>
        <end position="101"/>
    </location>
</feature>
<dbReference type="PATRIC" id="fig|1423766.4.peg.1521"/>
<feature type="transmembrane region" description="Helical" evidence="9">
    <location>
        <begin position="179"/>
        <end position="198"/>
    </location>
</feature>
<proteinExistence type="inferred from homology"/>
<dbReference type="InterPro" id="IPR047984">
    <property type="entry name" value="XylE-like"/>
</dbReference>
<feature type="domain" description="Major facilitator superfamily (MFS) profile" evidence="10">
    <location>
        <begin position="17"/>
        <end position="440"/>
    </location>
</feature>
<evidence type="ECO:0000256" key="9">
    <source>
        <dbReference type="SAM" id="Phobius"/>
    </source>
</evidence>
<evidence type="ECO:0000256" key="8">
    <source>
        <dbReference type="RuleBase" id="RU003346"/>
    </source>
</evidence>
<dbReference type="AlphaFoldDB" id="A0A0R1NS23"/>
<dbReference type="PROSITE" id="PS50850">
    <property type="entry name" value="MFS"/>
    <property type="match status" value="1"/>
</dbReference>
<comment type="caution">
    <text evidence="11">The sequence shown here is derived from an EMBL/GenBank/DDBJ whole genome shotgun (WGS) entry which is preliminary data.</text>
</comment>
<dbReference type="NCBIfam" id="TIGR00879">
    <property type="entry name" value="SP"/>
    <property type="match status" value="1"/>
</dbReference>
<feature type="transmembrane region" description="Helical" evidence="9">
    <location>
        <begin position="141"/>
        <end position="159"/>
    </location>
</feature>
<dbReference type="PROSITE" id="PS00217">
    <property type="entry name" value="SUGAR_TRANSPORT_2"/>
    <property type="match status" value="1"/>
</dbReference>
<keyword evidence="5 9" id="KW-0812">Transmembrane</keyword>
<dbReference type="InterPro" id="IPR050814">
    <property type="entry name" value="Myo-inositol_Transporter"/>
</dbReference>
<gene>
    <name evidence="11" type="ORF">FC98_GL001467</name>
</gene>
<reference evidence="11 12" key="1">
    <citation type="journal article" date="2015" name="Genome Announc.">
        <title>Expanding the biotechnology potential of lactobacilli through comparative genomics of 213 strains and associated genera.</title>
        <authorList>
            <person name="Sun Z."/>
            <person name="Harris H.M."/>
            <person name="McCann A."/>
            <person name="Guo C."/>
            <person name="Argimon S."/>
            <person name="Zhang W."/>
            <person name="Yang X."/>
            <person name="Jeffery I.B."/>
            <person name="Cooney J.C."/>
            <person name="Kagawa T.F."/>
            <person name="Liu W."/>
            <person name="Song Y."/>
            <person name="Salvetti E."/>
            <person name="Wrobel A."/>
            <person name="Rasinkangas P."/>
            <person name="Parkhill J."/>
            <person name="Rea M.C."/>
            <person name="O'Sullivan O."/>
            <person name="Ritari J."/>
            <person name="Douillard F.P."/>
            <person name="Paul Ross R."/>
            <person name="Yang R."/>
            <person name="Briner A.E."/>
            <person name="Felis G.E."/>
            <person name="de Vos W.M."/>
            <person name="Barrangou R."/>
            <person name="Klaenhammer T.R."/>
            <person name="Caufield P.W."/>
            <person name="Cui Y."/>
            <person name="Zhang H."/>
            <person name="O'Toole P.W."/>
        </authorList>
    </citation>
    <scope>NUCLEOTIDE SEQUENCE [LARGE SCALE GENOMIC DNA]</scope>
    <source>
        <strain evidence="11 12">DSM 19906</strain>
    </source>
</reference>
<feature type="transmembrane region" description="Helical" evidence="9">
    <location>
        <begin position="50"/>
        <end position="71"/>
    </location>
</feature>
<dbReference type="InterPro" id="IPR005829">
    <property type="entry name" value="Sugar_transporter_CS"/>
</dbReference>
<dbReference type="Gene3D" id="1.20.1250.20">
    <property type="entry name" value="MFS general substrate transporter like domains"/>
    <property type="match status" value="2"/>
</dbReference>
<dbReference type="PANTHER" id="PTHR48020">
    <property type="entry name" value="PROTON MYO-INOSITOL COTRANSPORTER"/>
    <property type="match status" value="1"/>
</dbReference>
<dbReference type="InterPro" id="IPR020846">
    <property type="entry name" value="MFS_dom"/>
</dbReference>
<evidence type="ECO:0000256" key="1">
    <source>
        <dbReference type="ARBA" id="ARBA00004651"/>
    </source>
</evidence>
<dbReference type="CDD" id="cd17359">
    <property type="entry name" value="MFS_XylE_like"/>
    <property type="match status" value="1"/>
</dbReference>
<dbReference type="InterPro" id="IPR036259">
    <property type="entry name" value="MFS_trans_sf"/>
</dbReference>
<protein>
    <submittedName>
        <fullName evidence="11">Arabinose-proton symporter</fullName>
    </submittedName>
</protein>
<evidence type="ECO:0000256" key="6">
    <source>
        <dbReference type="ARBA" id="ARBA00022989"/>
    </source>
</evidence>
<evidence type="ECO:0000256" key="3">
    <source>
        <dbReference type="ARBA" id="ARBA00022448"/>
    </source>
</evidence>
<evidence type="ECO:0000259" key="10">
    <source>
        <dbReference type="PROSITE" id="PS50850"/>
    </source>
</evidence>
<dbReference type="PANTHER" id="PTHR48020:SF12">
    <property type="entry name" value="PROTON MYO-INOSITOL COTRANSPORTER"/>
    <property type="match status" value="1"/>
</dbReference>
<dbReference type="RefSeq" id="WP_008856305.1">
    <property type="nucleotide sequence ID" value="NZ_AZEB01000026.1"/>
</dbReference>
<feature type="transmembrane region" description="Helical" evidence="9">
    <location>
        <begin position="349"/>
        <end position="374"/>
    </location>
</feature>
<evidence type="ECO:0000256" key="5">
    <source>
        <dbReference type="ARBA" id="ARBA00022692"/>
    </source>
</evidence>
<dbReference type="FunFam" id="1.20.1250.20:FF:000134">
    <property type="entry name" value="MFS sugar transporter protein"/>
    <property type="match status" value="1"/>
</dbReference>
<evidence type="ECO:0000256" key="2">
    <source>
        <dbReference type="ARBA" id="ARBA00010992"/>
    </source>
</evidence>
<keyword evidence="7 9" id="KW-0472">Membrane</keyword>
<dbReference type="Pfam" id="PF00083">
    <property type="entry name" value="Sugar_tr"/>
    <property type="match status" value="1"/>
</dbReference>
<keyword evidence="3 8" id="KW-0813">Transport</keyword>
<keyword evidence="4" id="KW-1003">Cell membrane</keyword>
<name>A0A0R1NS23_9LACO</name>
<dbReference type="SUPFAM" id="SSF103473">
    <property type="entry name" value="MFS general substrate transporter"/>
    <property type="match status" value="1"/>
</dbReference>
<dbReference type="GO" id="GO:0022857">
    <property type="term" value="F:transmembrane transporter activity"/>
    <property type="evidence" value="ECO:0007669"/>
    <property type="project" value="InterPro"/>
</dbReference>